<sequence length="195" mass="22511">MIQIEQFSLNKHDRSSIAKLIFDSDIEMNSLVYGKKEEGIRIITELLAMENNYYNPQYVKLAIIEDEVIGVIVGYPLEQKQDLDKGTGLSYSKVMGTWAFLKKIPLYNKMGRITGGEMDQKGYYIVAVCVDSNYQGTGIGRKLIEALHENIIYLHININNQKAYDFYKRLGFNSKNKQFITHKGKKYGTFLMERK</sequence>
<evidence type="ECO:0000313" key="3">
    <source>
        <dbReference type="Proteomes" id="UP000426444"/>
    </source>
</evidence>
<dbReference type="OrthoDB" id="88131at2"/>
<dbReference type="Pfam" id="PF00583">
    <property type="entry name" value="Acetyltransf_1"/>
    <property type="match status" value="1"/>
</dbReference>
<gene>
    <name evidence="2" type="ORF">SYNTR_1702</name>
</gene>
<dbReference type="RefSeq" id="WP_156204099.1">
    <property type="nucleotide sequence ID" value="NZ_CP046457.1"/>
</dbReference>
<dbReference type="KEGG" id="salq:SYNTR_1702"/>
<dbReference type="Proteomes" id="UP000426444">
    <property type="component" value="Chromosome"/>
</dbReference>
<dbReference type="InterPro" id="IPR000182">
    <property type="entry name" value="GNAT_dom"/>
</dbReference>
<keyword evidence="3" id="KW-1185">Reference proteome</keyword>
<dbReference type="PROSITE" id="PS51186">
    <property type="entry name" value="GNAT"/>
    <property type="match status" value="1"/>
</dbReference>
<accession>A0A6I6DJU9</accession>
<feature type="domain" description="N-acetyltransferase" evidence="1">
    <location>
        <begin position="2"/>
        <end position="195"/>
    </location>
</feature>
<dbReference type="AlphaFoldDB" id="A0A6I6DJU9"/>
<proteinExistence type="predicted"/>
<name>A0A6I6DJU9_9FIRM</name>
<protein>
    <recommendedName>
        <fullName evidence="1">N-acetyltransferase domain-containing protein</fullName>
    </recommendedName>
</protein>
<evidence type="ECO:0000259" key="1">
    <source>
        <dbReference type="PROSITE" id="PS51186"/>
    </source>
</evidence>
<dbReference type="GO" id="GO:0016747">
    <property type="term" value="F:acyltransferase activity, transferring groups other than amino-acyl groups"/>
    <property type="evidence" value="ECO:0007669"/>
    <property type="project" value="InterPro"/>
</dbReference>
<evidence type="ECO:0000313" key="2">
    <source>
        <dbReference type="EMBL" id="QGU00296.1"/>
    </source>
</evidence>
<dbReference type="EMBL" id="CP046457">
    <property type="protein sequence ID" value="QGU00296.1"/>
    <property type="molecule type" value="Genomic_DNA"/>
</dbReference>
<organism evidence="2 3">
    <name type="scientific">Candidatus Syntrophocurvum alkaliphilum</name>
    <dbReference type="NCBI Taxonomy" id="2293317"/>
    <lineage>
        <taxon>Bacteria</taxon>
        <taxon>Bacillati</taxon>
        <taxon>Bacillota</taxon>
        <taxon>Clostridia</taxon>
        <taxon>Eubacteriales</taxon>
        <taxon>Syntrophomonadaceae</taxon>
        <taxon>Candidatus Syntrophocurvum</taxon>
    </lineage>
</organism>
<dbReference type="Gene3D" id="3.40.630.30">
    <property type="match status" value="1"/>
</dbReference>
<reference evidence="3" key="1">
    <citation type="journal article" date="2019" name="Microbiology">
        <title>Complete Genome Sequence of an Uncultured Bacterium of the Candidate Phylum Bipolaricaulota.</title>
        <authorList>
            <person name="Kadnikov V.V."/>
            <person name="Mardanov A.V."/>
            <person name="Beletsky A.V."/>
            <person name="Frank Y.A."/>
            <person name="Karnachuk O.V."/>
            <person name="Ravin N.V."/>
        </authorList>
    </citation>
    <scope>NUCLEOTIDE SEQUENCE [LARGE SCALE GENOMIC DNA]</scope>
</reference>
<dbReference type="CDD" id="cd04301">
    <property type="entry name" value="NAT_SF"/>
    <property type="match status" value="1"/>
</dbReference>
<dbReference type="InterPro" id="IPR016181">
    <property type="entry name" value="Acyl_CoA_acyltransferase"/>
</dbReference>
<dbReference type="SUPFAM" id="SSF55729">
    <property type="entry name" value="Acyl-CoA N-acyltransferases (Nat)"/>
    <property type="match status" value="1"/>
</dbReference>